<dbReference type="AlphaFoldDB" id="A0AAD9VWJ5"/>
<keyword evidence="3" id="KW-1185">Reference proteome</keyword>
<dbReference type="EMBL" id="JAUJFL010000011">
    <property type="protein sequence ID" value="KAK2596374.1"/>
    <property type="molecule type" value="Genomic_DNA"/>
</dbReference>
<evidence type="ECO:0000313" key="2">
    <source>
        <dbReference type="EMBL" id="KAK2596374.1"/>
    </source>
</evidence>
<accession>A0AAD9VWJ5</accession>
<dbReference type="Proteomes" id="UP001265746">
    <property type="component" value="Unassembled WGS sequence"/>
</dbReference>
<sequence length="74" mass="8231">MYFPVFEMLIGHIVHSVGLLPRSWQGHFDADKYGYIESGKLQSTPEGASSWFEENPGDERGSLSDEIAEAASRV</sequence>
<feature type="region of interest" description="Disordered" evidence="1">
    <location>
        <begin position="41"/>
        <end position="74"/>
    </location>
</feature>
<name>A0AAD9VWJ5_PHOAM</name>
<gene>
    <name evidence="2" type="ORF">N8I77_013266</name>
</gene>
<protein>
    <submittedName>
        <fullName evidence="2">Uncharacterized protein</fullName>
    </submittedName>
</protein>
<proteinExistence type="predicted"/>
<organism evidence="2 3">
    <name type="scientific">Phomopsis amygdali</name>
    <name type="common">Fusicoccum amygdali</name>
    <dbReference type="NCBI Taxonomy" id="1214568"/>
    <lineage>
        <taxon>Eukaryota</taxon>
        <taxon>Fungi</taxon>
        <taxon>Dikarya</taxon>
        <taxon>Ascomycota</taxon>
        <taxon>Pezizomycotina</taxon>
        <taxon>Sordariomycetes</taxon>
        <taxon>Sordariomycetidae</taxon>
        <taxon>Diaporthales</taxon>
        <taxon>Diaporthaceae</taxon>
        <taxon>Diaporthe</taxon>
    </lineage>
</organism>
<evidence type="ECO:0000256" key="1">
    <source>
        <dbReference type="SAM" id="MobiDB-lite"/>
    </source>
</evidence>
<reference evidence="2" key="1">
    <citation type="submission" date="2023-06" db="EMBL/GenBank/DDBJ databases">
        <authorList>
            <person name="Noh H."/>
        </authorList>
    </citation>
    <scope>NUCLEOTIDE SEQUENCE</scope>
    <source>
        <strain evidence="2">DUCC20226</strain>
    </source>
</reference>
<comment type="caution">
    <text evidence="2">The sequence shown here is derived from an EMBL/GenBank/DDBJ whole genome shotgun (WGS) entry which is preliminary data.</text>
</comment>
<evidence type="ECO:0000313" key="3">
    <source>
        <dbReference type="Proteomes" id="UP001265746"/>
    </source>
</evidence>